<evidence type="ECO:0000256" key="3">
    <source>
        <dbReference type="ARBA" id="ARBA00023015"/>
    </source>
</evidence>
<keyword evidence="2" id="KW-0156">Chromatin regulator</keyword>
<comment type="caution">
    <text evidence="10">The sequence shown here is derived from an EMBL/GenBank/DDBJ whole genome shotgun (WGS) entry which is preliminary data.</text>
</comment>
<proteinExistence type="predicted"/>
<organism evidence="10">
    <name type="scientific">Hyalella azteca</name>
    <name type="common">Amphipod</name>
    <dbReference type="NCBI Taxonomy" id="294128"/>
    <lineage>
        <taxon>Eukaryota</taxon>
        <taxon>Metazoa</taxon>
        <taxon>Ecdysozoa</taxon>
        <taxon>Arthropoda</taxon>
        <taxon>Crustacea</taxon>
        <taxon>Multicrustacea</taxon>
        <taxon>Malacostraca</taxon>
        <taxon>Eumalacostraca</taxon>
        <taxon>Peracarida</taxon>
        <taxon>Amphipoda</taxon>
        <taxon>Senticaudata</taxon>
        <taxon>Talitrida</taxon>
        <taxon>Talitroidea</taxon>
        <taxon>Hyalellidae</taxon>
        <taxon>Hyalella</taxon>
    </lineage>
</organism>
<evidence type="ECO:0000256" key="5">
    <source>
        <dbReference type="ARBA" id="ARBA00023242"/>
    </source>
</evidence>
<dbReference type="Gene3D" id="2.30.30.140">
    <property type="match status" value="1"/>
</dbReference>
<dbReference type="InterPro" id="IPR000953">
    <property type="entry name" value="Chromo/chromo_shadow_dom"/>
</dbReference>
<feature type="compositionally biased region" description="Low complexity" evidence="8">
    <location>
        <begin position="372"/>
        <end position="405"/>
    </location>
</feature>
<dbReference type="PROSITE" id="PS51640">
    <property type="entry name" value="MRG"/>
    <property type="match status" value="1"/>
</dbReference>
<dbReference type="PANTHER" id="PTHR10880">
    <property type="entry name" value="MORTALITY FACTOR 4-LIKE PROTEIN"/>
    <property type="match status" value="1"/>
</dbReference>
<keyword evidence="3" id="KW-0805">Transcription regulation</keyword>
<feature type="compositionally biased region" description="Polar residues" evidence="8">
    <location>
        <begin position="137"/>
        <end position="163"/>
    </location>
</feature>
<dbReference type="InterPro" id="IPR026541">
    <property type="entry name" value="MRG_dom"/>
</dbReference>
<name>A0A6A0GR22_HYAAZ</name>
<dbReference type="Gene3D" id="1.10.274.30">
    <property type="entry name" value="MRG domain"/>
    <property type="match status" value="2"/>
</dbReference>
<reference evidence="10" key="2">
    <citation type="journal article" date="2018" name="Environ. Sci. Technol.">
        <title>The Toxicogenome of Hyalella azteca: A Model for Sediment Ecotoxicology and Evolutionary Toxicology.</title>
        <authorList>
            <person name="Poynton H.C."/>
            <person name="Hasenbein S."/>
            <person name="Benoit J.B."/>
            <person name="Sepulveda M.S."/>
            <person name="Poelchau M.F."/>
            <person name="Hughes D.S.T."/>
            <person name="Murali S.C."/>
            <person name="Chen S."/>
            <person name="Glastad K.M."/>
            <person name="Goodisman M.A.D."/>
            <person name="Werren J.H."/>
            <person name="Vineis J.H."/>
            <person name="Bowen J.L."/>
            <person name="Friedrich M."/>
            <person name="Jones J."/>
            <person name="Robertson H.M."/>
            <person name="Feyereisen R."/>
            <person name="Mechler-Hickson A."/>
            <person name="Mathers N."/>
            <person name="Lee C.E."/>
            <person name="Colbourne J.K."/>
            <person name="Biales A."/>
            <person name="Johnston J.S."/>
            <person name="Wellborn G.A."/>
            <person name="Rosendale A.J."/>
            <person name="Cridge A.G."/>
            <person name="Munoz-Torres M.C."/>
            <person name="Bain P.A."/>
            <person name="Manny A.R."/>
            <person name="Major K.M."/>
            <person name="Lambert F.N."/>
            <person name="Vulpe C.D."/>
            <person name="Tuck P."/>
            <person name="Blalock B.J."/>
            <person name="Lin Y.Y."/>
            <person name="Smith M.E."/>
            <person name="Ochoa-Acuna H."/>
            <person name="Chen M.M."/>
            <person name="Childers C.P."/>
            <person name="Qu J."/>
            <person name="Dugan S."/>
            <person name="Lee S.L."/>
            <person name="Chao H."/>
            <person name="Dinh H."/>
            <person name="Han Y."/>
            <person name="Doddapaneni H."/>
            <person name="Worley K.C."/>
            <person name="Muzny D.M."/>
            <person name="Gibbs R.A."/>
            <person name="Richards S."/>
        </authorList>
    </citation>
    <scope>NUCLEOTIDE SEQUENCE</scope>
    <source>
        <strain evidence="10">HAZT.00-mixed</strain>
        <tissue evidence="10">Whole organism</tissue>
    </source>
</reference>
<dbReference type="InterPro" id="IPR008676">
    <property type="entry name" value="MRG"/>
</dbReference>
<dbReference type="InterPro" id="IPR053820">
    <property type="entry name" value="MSL3_chromo-like"/>
</dbReference>
<dbReference type="SUPFAM" id="SSF54160">
    <property type="entry name" value="Chromo domain-like"/>
    <property type="match status" value="1"/>
</dbReference>
<comment type="subcellular location">
    <subcellularLocation>
        <location evidence="1">Nucleus</location>
    </subcellularLocation>
</comment>
<evidence type="ECO:0000259" key="9">
    <source>
        <dbReference type="SMART" id="SM00298"/>
    </source>
</evidence>
<feature type="compositionally biased region" description="Basic and acidic residues" evidence="8">
    <location>
        <begin position="105"/>
        <end position="121"/>
    </location>
</feature>
<reference evidence="10" key="3">
    <citation type="submission" date="2019-06" db="EMBL/GenBank/DDBJ databases">
        <authorList>
            <person name="Poynton C."/>
            <person name="Hasenbein S."/>
            <person name="Benoit J.B."/>
            <person name="Sepulveda M.S."/>
            <person name="Poelchau M.F."/>
            <person name="Murali S.C."/>
            <person name="Chen S."/>
            <person name="Glastad K.M."/>
            <person name="Werren J.H."/>
            <person name="Vineis J.H."/>
            <person name="Bowen J.L."/>
            <person name="Friedrich M."/>
            <person name="Jones J."/>
            <person name="Robertson H.M."/>
            <person name="Feyereisen R."/>
            <person name="Mechler-Hickson A."/>
            <person name="Mathers N."/>
            <person name="Lee C.E."/>
            <person name="Colbourne J.K."/>
            <person name="Biales A."/>
            <person name="Johnston J.S."/>
            <person name="Wellborn G.A."/>
            <person name="Rosendale A.J."/>
            <person name="Cridge A.G."/>
            <person name="Munoz-Torres M.C."/>
            <person name="Bain P.A."/>
            <person name="Manny A.R."/>
            <person name="Major K.M."/>
            <person name="Lambert F.N."/>
            <person name="Vulpe C.D."/>
            <person name="Tuck P."/>
            <person name="Blalock B.J."/>
            <person name="Lin Y.-Y."/>
            <person name="Smith M.E."/>
            <person name="Ochoa-Acuna H."/>
            <person name="Chen M.-J.M."/>
            <person name="Childers C.P."/>
            <person name="Qu J."/>
            <person name="Dugan S."/>
            <person name="Lee S.L."/>
            <person name="Chao H."/>
            <person name="Dinh H."/>
            <person name="Han Y."/>
            <person name="Doddapaneni H."/>
            <person name="Worley K.C."/>
            <person name="Muzny D.M."/>
            <person name="Gibbs R.A."/>
            <person name="Richards S."/>
        </authorList>
    </citation>
    <scope>NUCLEOTIDE SEQUENCE</scope>
    <source>
        <strain evidence="10">HAZT.00-mixed</strain>
        <tissue evidence="10">Whole organism</tissue>
    </source>
</reference>
<evidence type="ECO:0000256" key="4">
    <source>
        <dbReference type="ARBA" id="ARBA00023163"/>
    </source>
</evidence>
<dbReference type="SMART" id="SM00298">
    <property type="entry name" value="CHROMO"/>
    <property type="match status" value="1"/>
</dbReference>
<accession>A0A6A0GR22</accession>
<dbReference type="Pfam" id="PF22732">
    <property type="entry name" value="MSL3_chromo-like"/>
    <property type="match status" value="1"/>
</dbReference>
<dbReference type="GO" id="GO:0006325">
    <property type="term" value="P:chromatin organization"/>
    <property type="evidence" value="ECO:0007669"/>
    <property type="project" value="UniProtKB-KW"/>
</dbReference>
<reference evidence="10" key="1">
    <citation type="submission" date="2014-08" db="EMBL/GenBank/DDBJ databases">
        <authorList>
            <person name="Murali S."/>
            <person name="Richards S."/>
            <person name="Bandaranaike D."/>
            <person name="Bellair M."/>
            <person name="Blankenburg K."/>
            <person name="Chao H."/>
            <person name="Dinh H."/>
            <person name="Doddapaneni H."/>
            <person name="Dugan-Rocha S."/>
            <person name="Elkadiri S."/>
            <person name="Gnanaolivu R."/>
            <person name="Hughes D."/>
            <person name="Lee S."/>
            <person name="Li M."/>
            <person name="Ming W."/>
            <person name="Munidasa M."/>
            <person name="Muniz J."/>
            <person name="Nguyen L."/>
            <person name="Osuji N."/>
            <person name="Pu L.-L."/>
            <person name="Puazo M."/>
            <person name="Skinner E."/>
            <person name="Qu C."/>
            <person name="Quiroz J."/>
            <person name="Raj R."/>
            <person name="Weissenberger G."/>
            <person name="Xin Y."/>
            <person name="Zou X."/>
            <person name="Han Y."/>
            <person name="Worley K."/>
            <person name="Muzny D."/>
            <person name="Gibbs R."/>
        </authorList>
    </citation>
    <scope>NUCLEOTIDE SEQUENCE</scope>
    <source>
        <strain evidence="10">HAZT.00-mixed</strain>
        <tissue evidence="10">Whole organism</tissue>
    </source>
</reference>
<protein>
    <recommendedName>
        <fullName evidence="6">Protein male-specific lethal-3</fullName>
    </recommendedName>
</protein>
<dbReference type="InterPro" id="IPR016197">
    <property type="entry name" value="Chromo-like_dom_sf"/>
</dbReference>
<dbReference type="InterPro" id="IPR038217">
    <property type="entry name" value="MRG_C_sf"/>
</dbReference>
<dbReference type="FunFam" id="2.30.30.140:FF:000042">
    <property type="entry name" value="male-specific lethal 3 homolog"/>
    <property type="match status" value="1"/>
</dbReference>
<keyword evidence="7" id="KW-0175">Coiled coil</keyword>
<evidence type="ECO:0000256" key="2">
    <source>
        <dbReference type="ARBA" id="ARBA00022853"/>
    </source>
</evidence>
<keyword evidence="4" id="KW-0804">Transcription</keyword>
<evidence type="ECO:0000256" key="8">
    <source>
        <dbReference type="SAM" id="MobiDB-lite"/>
    </source>
</evidence>
<dbReference type="GO" id="GO:0072487">
    <property type="term" value="C:MSL complex"/>
    <property type="evidence" value="ECO:0007669"/>
    <property type="project" value="TreeGrafter"/>
</dbReference>
<dbReference type="EMBL" id="JQDR03016446">
    <property type="protein sequence ID" value="KAA0185244.1"/>
    <property type="molecule type" value="Genomic_DNA"/>
</dbReference>
<feature type="compositionally biased region" description="Basic and acidic residues" evidence="8">
    <location>
        <begin position="324"/>
        <end position="344"/>
    </location>
</feature>
<feature type="region of interest" description="Disordered" evidence="8">
    <location>
        <begin position="309"/>
        <end position="405"/>
    </location>
</feature>
<feature type="coiled-coil region" evidence="7">
    <location>
        <begin position="73"/>
        <end position="100"/>
    </location>
</feature>
<dbReference type="PANTHER" id="PTHR10880:SF15">
    <property type="entry name" value="MSL COMPLEX SUBUNIT 3"/>
    <property type="match status" value="1"/>
</dbReference>
<gene>
    <name evidence="10" type="ORF">HAZT_HAZT010124</name>
</gene>
<feature type="region of interest" description="Disordered" evidence="8">
    <location>
        <begin position="105"/>
        <end position="185"/>
    </location>
</feature>
<evidence type="ECO:0000256" key="7">
    <source>
        <dbReference type="SAM" id="Coils"/>
    </source>
</evidence>
<dbReference type="GO" id="GO:0005634">
    <property type="term" value="C:nucleus"/>
    <property type="evidence" value="ECO:0007669"/>
    <property type="project" value="UniProtKB-SubCell"/>
</dbReference>
<dbReference type="Proteomes" id="UP000711488">
    <property type="component" value="Unassembled WGS sequence"/>
</dbReference>
<dbReference type="AlphaFoldDB" id="A0A6A0GR22"/>
<sequence>MVSTRGIKSRFCEGERVLCYEPDPTKAKVLYESKVLQTVYKQDNRGKKQIEYLIHFQGWNASWDRCVDEDLVLKDTEENRELQRRLMEEAQIKLKEKKKKRRLSDTIREIVQERHRKERTGSDAGSQLGATDDDDQGSLTSDADSSVALSSRNNNGRDVTSDASAGAATVEGWGEAPRQTAVSSDSKEADYLKEFPLEIPAVLKSVLERDHFFIKEKNKLVQLPCPPAALTVLESYVVFFASRYLARTSERRRSETRLKDKAYLTLGLCKEVMDGLRVLFDFHLKSHLLYTEEAHQAASLASSQPPPYLLKSSLAASPPSTDESSAKEEIKAKLPDDKSHDPGGRRLTRSSGGRATVASAEAPVPSPYTCDSGRSTPVTTSSSSGVAQQQQQQATAGLTTSGSVVSNSVGASTATSLSSLGPLSHDLLQWTLLPSQHRHAGIPILLYGPLHLLRLFVKLPEIVYRMNLSPEKRKIVLKHLQLFLEYLEVHSQEFFSEALYINNAAEKC</sequence>
<feature type="compositionally biased region" description="Low complexity" evidence="8">
    <location>
        <begin position="309"/>
        <end position="320"/>
    </location>
</feature>
<evidence type="ECO:0000256" key="6">
    <source>
        <dbReference type="ARBA" id="ARBA00069454"/>
    </source>
</evidence>
<dbReference type="GO" id="GO:0035267">
    <property type="term" value="C:NuA4 histone acetyltransferase complex"/>
    <property type="evidence" value="ECO:0007669"/>
    <property type="project" value="TreeGrafter"/>
</dbReference>
<feature type="domain" description="Chromo" evidence="9">
    <location>
        <begin position="11"/>
        <end position="90"/>
    </location>
</feature>
<keyword evidence="5" id="KW-0539">Nucleus</keyword>
<dbReference type="Pfam" id="PF05712">
    <property type="entry name" value="MRG"/>
    <property type="match status" value="1"/>
</dbReference>
<evidence type="ECO:0000313" key="10">
    <source>
        <dbReference type="EMBL" id="KAA0185244.1"/>
    </source>
</evidence>
<dbReference type="GO" id="GO:0006355">
    <property type="term" value="P:regulation of DNA-templated transcription"/>
    <property type="evidence" value="ECO:0007669"/>
    <property type="project" value="InterPro"/>
</dbReference>
<evidence type="ECO:0000256" key="1">
    <source>
        <dbReference type="ARBA" id="ARBA00004123"/>
    </source>
</evidence>